<name>A0A8J6MBK5_9FIRM</name>
<evidence type="ECO:0000259" key="2">
    <source>
        <dbReference type="Pfam" id="PF04448"/>
    </source>
</evidence>
<dbReference type="AlphaFoldDB" id="A0A8J6MBK5"/>
<feature type="region of interest" description="Disordered" evidence="1">
    <location>
        <begin position="50"/>
        <end position="77"/>
    </location>
</feature>
<evidence type="ECO:0000256" key="1">
    <source>
        <dbReference type="SAM" id="MobiDB-lite"/>
    </source>
</evidence>
<evidence type="ECO:0000313" key="4">
    <source>
        <dbReference type="Proteomes" id="UP000661435"/>
    </source>
</evidence>
<gene>
    <name evidence="3" type="ORF">H8S57_16300</name>
</gene>
<evidence type="ECO:0000313" key="3">
    <source>
        <dbReference type="EMBL" id="MBC5735259.1"/>
    </source>
</evidence>
<dbReference type="Proteomes" id="UP000661435">
    <property type="component" value="Unassembled WGS sequence"/>
</dbReference>
<dbReference type="InterPro" id="IPR007539">
    <property type="entry name" value="DUF551"/>
</dbReference>
<organism evidence="3 4">
    <name type="scientific">Lawsonibacter hominis</name>
    <dbReference type="NCBI Taxonomy" id="2763053"/>
    <lineage>
        <taxon>Bacteria</taxon>
        <taxon>Bacillati</taxon>
        <taxon>Bacillota</taxon>
        <taxon>Clostridia</taxon>
        <taxon>Eubacteriales</taxon>
        <taxon>Oscillospiraceae</taxon>
        <taxon>Lawsonibacter</taxon>
    </lineage>
</organism>
<comment type="caution">
    <text evidence="3">The sequence shown here is derived from an EMBL/GenBank/DDBJ whole genome shotgun (WGS) entry which is preliminary data.</text>
</comment>
<feature type="domain" description="DUF551" evidence="2">
    <location>
        <begin position="3"/>
        <end position="58"/>
    </location>
</feature>
<accession>A0A8J6MBK5</accession>
<proteinExistence type="predicted"/>
<dbReference type="Pfam" id="PF04448">
    <property type="entry name" value="DUF551"/>
    <property type="match status" value="1"/>
</dbReference>
<keyword evidence="4" id="KW-1185">Reference proteome</keyword>
<protein>
    <submittedName>
        <fullName evidence="3">DUF551 domain-containing protein</fullName>
    </submittedName>
</protein>
<reference evidence="3" key="1">
    <citation type="submission" date="2020-08" db="EMBL/GenBank/DDBJ databases">
        <title>Genome public.</title>
        <authorList>
            <person name="Liu C."/>
            <person name="Sun Q."/>
        </authorList>
    </citation>
    <scope>NUCLEOTIDE SEQUENCE</scope>
    <source>
        <strain evidence="3">NSJ-51</strain>
    </source>
</reference>
<dbReference type="EMBL" id="JACOPP010000050">
    <property type="protein sequence ID" value="MBC5735259.1"/>
    <property type="molecule type" value="Genomic_DNA"/>
</dbReference>
<sequence>MAEWISVKDRLPMKNDRVLVYRPEMKESDVGAVSVQFGWNCRRKKTDITHWMPLPEPPSERGDTKIKTVPGHGELSNDQADNMAAYIDHQMQRVNCIENEAIEEAQDG</sequence>
<dbReference type="RefSeq" id="WP_186909023.1">
    <property type="nucleotide sequence ID" value="NZ_JACOPP010000050.1"/>
</dbReference>